<sequence>VCGYHLCMEASPGLMFPVIWCLIVNALAACKGSGPHASSCTECDTVSGIEICIQCNANGNVPIDGTCKKASNPPDSSVTDAGCKTAAGSADLSTVKVCGQCGEGYFLYKGGCYTIGGPIGGLICADTVAAIRSTPVPGVCTKCRENYFKNPSATDNTHQSCIACNETAVTDGADTYKGVVDCSRCSPPATPAGAREEKVARCTKCITAKYLSTTGTCVASCTQDVQFSTEDDENGKRCFLCSDATNKGVTGCAKCTYTSPNANATCTECTSDYLKTVDGATTCVTDCGPGFFKNDKGGDSSNLKLCSPCAANCLTCADGTAEKCKSCTAGTHFLVVVAGSQGKCLSCGDATSGVPNCAKCTLPSGAAKPTCSECGFGYKLEGGACVSAGGVNLSTGAIAGISVAAVVVVGGLVGFLCWWFICRGKA</sequence>
<dbReference type="Proteomes" id="UP000018040">
    <property type="component" value="Unassembled WGS sequence"/>
</dbReference>
<dbReference type="PANTHER" id="PTHR23275">
    <property type="entry name" value="CABRIOLET.-RELATED"/>
    <property type="match status" value="1"/>
</dbReference>
<evidence type="ECO:0000313" key="3">
    <source>
        <dbReference type="EMBL" id="ESU41243.1"/>
    </source>
</evidence>
<keyword evidence="1" id="KW-0472">Membrane</keyword>
<dbReference type="SUPFAM" id="SSF57184">
    <property type="entry name" value="Growth factor receptor domain"/>
    <property type="match status" value="2"/>
</dbReference>
<gene>
    <name evidence="3" type="ORF">GSB_151862</name>
</gene>
<evidence type="ECO:0000256" key="2">
    <source>
        <dbReference type="SAM" id="SignalP"/>
    </source>
</evidence>
<dbReference type="Pfam" id="PF03302">
    <property type="entry name" value="VSP"/>
    <property type="match status" value="1"/>
</dbReference>
<dbReference type="VEuPathDB" id="GiardiaDB:GL50581_1"/>
<dbReference type="InterPro" id="IPR005127">
    <property type="entry name" value="Giardia_VSP"/>
</dbReference>
<dbReference type="VEuPathDB" id="GiardiaDB:QR46_4762"/>
<dbReference type="InterPro" id="IPR052798">
    <property type="entry name" value="Giardia_VSA"/>
</dbReference>
<evidence type="ECO:0000313" key="4">
    <source>
        <dbReference type="Proteomes" id="UP000018040"/>
    </source>
</evidence>
<feature type="signal peptide" evidence="2">
    <location>
        <begin position="1"/>
        <end position="28"/>
    </location>
</feature>
<accession>V6TQK2</accession>
<feature type="transmembrane region" description="Helical" evidence="1">
    <location>
        <begin position="397"/>
        <end position="421"/>
    </location>
</feature>
<feature type="chain" id="PRO_5004751850" evidence="2">
    <location>
        <begin position="29"/>
        <end position="426"/>
    </location>
</feature>
<organism evidence="3 4">
    <name type="scientific">Giardia intestinalis</name>
    <name type="common">Giardia lamblia</name>
    <dbReference type="NCBI Taxonomy" id="5741"/>
    <lineage>
        <taxon>Eukaryota</taxon>
        <taxon>Metamonada</taxon>
        <taxon>Diplomonadida</taxon>
        <taxon>Hexamitidae</taxon>
        <taxon>Giardiinae</taxon>
        <taxon>Giardia</taxon>
    </lineage>
</organism>
<reference evidence="3 4" key="2">
    <citation type="journal article" date="2013" name="Genome Biol. Evol.">
        <title>Genome sequencing of Giardia lamblia genotypes A2 and B isolates (DH and GS) and comparative analysis with the genomes of genotypes A1 and E (WB and Pig).</title>
        <authorList>
            <person name="Adam R.D."/>
            <person name="Dahlstrom E.W."/>
            <person name="Martens C.A."/>
            <person name="Bruno D.P."/>
            <person name="Barbian K.D."/>
            <person name="Ricklefs S.M."/>
            <person name="Hernandez M.M."/>
            <person name="Narla N.P."/>
            <person name="Patel R.B."/>
            <person name="Porcella S.F."/>
            <person name="Nash T.E."/>
        </authorList>
    </citation>
    <scope>NUCLEOTIDE SEQUENCE [LARGE SCALE GENOMIC DNA]</scope>
    <source>
        <strain evidence="3 4">GS</strain>
    </source>
</reference>
<evidence type="ECO:0000256" key="1">
    <source>
        <dbReference type="SAM" id="Phobius"/>
    </source>
</evidence>
<dbReference type="AlphaFoldDB" id="V6TQK2"/>
<dbReference type="SMART" id="SM00261">
    <property type="entry name" value="FU"/>
    <property type="match status" value="2"/>
</dbReference>
<keyword evidence="1" id="KW-0812">Transmembrane</keyword>
<comment type="caution">
    <text evidence="3">The sequence shown here is derived from an EMBL/GenBank/DDBJ whole genome shotgun (WGS) entry which is preliminary data.</text>
</comment>
<dbReference type="PANTHER" id="PTHR23275:SF100">
    <property type="entry name" value="EGF-LIKE DOMAIN-CONTAINING PROTEIN"/>
    <property type="match status" value="1"/>
</dbReference>
<proteinExistence type="predicted"/>
<protein>
    <submittedName>
        <fullName evidence="3">Variant-specific surface protein</fullName>
    </submittedName>
</protein>
<dbReference type="VEuPathDB" id="GiardiaDB:DHA2_154628"/>
<keyword evidence="2" id="KW-0732">Signal</keyword>
<dbReference type="InterPro" id="IPR006212">
    <property type="entry name" value="Furin_repeat"/>
</dbReference>
<keyword evidence="1" id="KW-1133">Transmembrane helix</keyword>
<dbReference type="InterPro" id="IPR009030">
    <property type="entry name" value="Growth_fac_rcpt_cys_sf"/>
</dbReference>
<dbReference type="EMBL" id="AHHH01000138">
    <property type="protein sequence ID" value="ESU41243.1"/>
    <property type="molecule type" value="Genomic_DNA"/>
</dbReference>
<name>V6TQK2_GIAIN</name>
<dbReference type="OrthoDB" id="6515930at2759"/>
<dbReference type="Gene3D" id="2.10.220.10">
    <property type="entry name" value="Hormone Receptor, Insulin-like Growth Factor Receptor 1, Chain A, domain 2"/>
    <property type="match status" value="1"/>
</dbReference>
<feature type="non-terminal residue" evidence="3">
    <location>
        <position position="1"/>
    </location>
</feature>
<reference evidence="4" key="1">
    <citation type="submission" date="2012-02" db="EMBL/GenBank/DDBJ databases">
        <title>Genome sequencing of Giardia lamblia Genotypes A2 and B isolates (DH and GS) and comparative analysis with the genomes of Genotypes A1 and E (WB and Pig).</title>
        <authorList>
            <person name="Adam R."/>
            <person name="Dahlstrom E."/>
            <person name="Martens C."/>
            <person name="Bruno D."/>
            <person name="Barbian K."/>
            <person name="Porcella S.F."/>
            <person name="Nash T."/>
        </authorList>
    </citation>
    <scope>NUCLEOTIDE SEQUENCE</scope>
    <source>
        <strain evidence="4">GS</strain>
    </source>
</reference>